<dbReference type="AlphaFoldDB" id="A0A7R8ARB8"/>
<organism evidence="1 2">
    <name type="scientific">Aspergillus puulaauensis</name>
    <dbReference type="NCBI Taxonomy" id="1220207"/>
    <lineage>
        <taxon>Eukaryota</taxon>
        <taxon>Fungi</taxon>
        <taxon>Dikarya</taxon>
        <taxon>Ascomycota</taxon>
        <taxon>Pezizomycotina</taxon>
        <taxon>Eurotiomycetes</taxon>
        <taxon>Eurotiomycetidae</taxon>
        <taxon>Eurotiales</taxon>
        <taxon>Aspergillaceae</taxon>
        <taxon>Aspergillus</taxon>
    </lineage>
</organism>
<dbReference type="KEGG" id="apuu:APUU_60975S"/>
<gene>
    <name evidence="1" type="ORF">APUU_60975S</name>
</gene>
<dbReference type="GeneID" id="64977924"/>
<name>A0A7R8ARB8_9EURO</name>
<reference evidence="1" key="2">
    <citation type="submission" date="2021-02" db="EMBL/GenBank/DDBJ databases">
        <title>Aspergillus puulaauensis MK2 genome sequence.</title>
        <authorList>
            <person name="Futagami T."/>
            <person name="Mori K."/>
            <person name="Kadooka C."/>
            <person name="Tanaka T."/>
        </authorList>
    </citation>
    <scope>NUCLEOTIDE SEQUENCE</scope>
    <source>
        <strain evidence="1">MK2</strain>
    </source>
</reference>
<sequence length="89" mass="9427">MLCADISDSLVQSCHTHSSSPSAQLANCSAHLPKSSTEEWALLNFTADTFRAIGMHGYVVRPVEPTAATLCTNATTNALQFITLSLTTG</sequence>
<keyword evidence="2" id="KW-1185">Reference proteome</keyword>
<evidence type="ECO:0000313" key="1">
    <source>
        <dbReference type="EMBL" id="BCS27927.1"/>
    </source>
</evidence>
<dbReference type="EMBL" id="AP024448">
    <property type="protein sequence ID" value="BCS27927.1"/>
    <property type="molecule type" value="Genomic_DNA"/>
</dbReference>
<protein>
    <submittedName>
        <fullName evidence="1">Uncharacterized protein</fullName>
    </submittedName>
</protein>
<evidence type="ECO:0000313" key="2">
    <source>
        <dbReference type="Proteomes" id="UP000654913"/>
    </source>
</evidence>
<accession>A0A7R8ARB8</accession>
<reference evidence="1" key="1">
    <citation type="submission" date="2021-01" db="EMBL/GenBank/DDBJ databases">
        <authorList>
            <consortium name="Aspergillus puulaauensis MK2 genome sequencing consortium"/>
            <person name="Kazuki M."/>
            <person name="Futagami T."/>
        </authorList>
    </citation>
    <scope>NUCLEOTIDE SEQUENCE</scope>
    <source>
        <strain evidence="1">MK2</strain>
    </source>
</reference>
<dbReference type="RefSeq" id="XP_041560113.1">
    <property type="nucleotide sequence ID" value="XM_041694265.1"/>
</dbReference>
<dbReference type="Proteomes" id="UP000654913">
    <property type="component" value="Chromosome 6"/>
</dbReference>
<dbReference type="OrthoDB" id="5242705at2759"/>
<proteinExistence type="predicted"/>